<feature type="region of interest" description="Disordered" evidence="1">
    <location>
        <begin position="110"/>
        <end position="130"/>
    </location>
</feature>
<dbReference type="KEGG" id="gmx:100802064"/>
<dbReference type="SMART" id="SM01131">
    <property type="entry name" value="DHHA2"/>
    <property type="match status" value="1"/>
</dbReference>
<dbReference type="Proteomes" id="UP000008827">
    <property type="component" value="Chromosome 12"/>
</dbReference>
<reference evidence="3 4" key="1">
    <citation type="journal article" date="2010" name="Nature">
        <title>Genome sequence of the palaeopolyploid soybean.</title>
        <authorList>
            <person name="Schmutz J."/>
            <person name="Cannon S.B."/>
            <person name="Schlueter J."/>
            <person name="Ma J."/>
            <person name="Mitros T."/>
            <person name="Nelson W."/>
            <person name="Hyten D.L."/>
            <person name="Song Q."/>
            <person name="Thelen J.J."/>
            <person name="Cheng J."/>
            <person name="Xu D."/>
            <person name="Hellsten U."/>
            <person name="May G.D."/>
            <person name="Yu Y."/>
            <person name="Sakurai T."/>
            <person name="Umezawa T."/>
            <person name="Bhattacharyya M.K."/>
            <person name="Sandhu D."/>
            <person name="Valliyodan B."/>
            <person name="Lindquist E."/>
            <person name="Peto M."/>
            <person name="Grant D."/>
            <person name="Shu S."/>
            <person name="Goodstein D."/>
            <person name="Barry K."/>
            <person name="Futrell-Griggs M."/>
            <person name="Abernathy B."/>
            <person name="Du J."/>
            <person name="Tian Z."/>
            <person name="Zhu L."/>
            <person name="Gill N."/>
            <person name="Joshi T."/>
            <person name="Libault M."/>
            <person name="Sethuraman A."/>
            <person name="Zhang X.-C."/>
            <person name="Shinozaki K."/>
            <person name="Nguyen H.T."/>
            <person name="Wing R.A."/>
            <person name="Cregan P."/>
            <person name="Specht J."/>
            <person name="Grimwood J."/>
            <person name="Rokhsar D."/>
            <person name="Stacey G."/>
            <person name="Shoemaker R.C."/>
            <person name="Jackson S.A."/>
        </authorList>
    </citation>
    <scope>NUCLEOTIDE SEQUENCE</scope>
    <source>
        <strain evidence="4">cv. Williams 82</strain>
        <tissue evidence="3">Callus</tissue>
    </source>
</reference>
<dbReference type="PANTHER" id="PTHR12112:SF52">
    <property type="entry name" value="DHHA2 DOMAIN-CONTAINING PROTEIN"/>
    <property type="match status" value="1"/>
</dbReference>
<reference evidence="4" key="2">
    <citation type="submission" date="2018-02" db="UniProtKB">
        <authorList>
            <consortium name="EnsemblPlants"/>
        </authorList>
    </citation>
    <scope>IDENTIFICATION</scope>
    <source>
        <strain evidence="4">Williams 82</strain>
    </source>
</reference>
<dbReference type="ExpressionAtlas" id="K7LS81">
    <property type="expression patterns" value="baseline and differential"/>
</dbReference>
<dbReference type="Gramene" id="KRH23766">
    <property type="protein sequence ID" value="KRH23766"/>
    <property type="gene ID" value="GLYMA_12G002600"/>
</dbReference>
<dbReference type="InterPro" id="IPR038222">
    <property type="entry name" value="DHHA2_dom_sf"/>
</dbReference>
<keyword evidence="5" id="KW-1185">Reference proteome</keyword>
<dbReference type="PaxDb" id="3847-GLYMA12G00481.1"/>
<dbReference type="EnsemblPlants" id="KRH23767">
    <property type="protein sequence ID" value="KRH23767"/>
    <property type="gene ID" value="GLYMA_12G002600"/>
</dbReference>
<evidence type="ECO:0000256" key="1">
    <source>
        <dbReference type="SAM" id="MobiDB-lite"/>
    </source>
</evidence>
<dbReference type="STRING" id="3847.K7LS81"/>
<dbReference type="GO" id="GO:0004309">
    <property type="term" value="F:exopolyphosphatase activity"/>
    <property type="evidence" value="ECO:0000318"/>
    <property type="project" value="GO_Central"/>
</dbReference>
<dbReference type="OrthoDB" id="374045at2759"/>
<dbReference type="GeneID" id="100802064"/>
<evidence type="ECO:0000313" key="4">
    <source>
        <dbReference type="EnsemblPlants" id="KRH23766"/>
    </source>
</evidence>
<feature type="compositionally biased region" description="Polar residues" evidence="1">
    <location>
        <begin position="121"/>
        <end position="130"/>
    </location>
</feature>
<dbReference type="PANTHER" id="PTHR12112">
    <property type="entry name" value="BNIP - RELATED"/>
    <property type="match status" value="1"/>
</dbReference>
<dbReference type="eggNOG" id="KOG4129">
    <property type="taxonomic scope" value="Eukaryota"/>
</dbReference>
<dbReference type="EMBL" id="CM000845">
    <property type="protein sequence ID" value="KRH23767.1"/>
    <property type="molecule type" value="Genomic_DNA"/>
</dbReference>
<name>K7LS81_SOYBN</name>
<dbReference type="Gene3D" id="3.10.310.20">
    <property type="entry name" value="DHHA2 domain"/>
    <property type="match status" value="1"/>
</dbReference>
<dbReference type="InterPro" id="IPR038763">
    <property type="entry name" value="DHH_sf"/>
</dbReference>
<feature type="domain" description="DHHA2" evidence="2">
    <location>
        <begin position="396"/>
        <end position="543"/>
    </location>
</feature>
<dbReference type="EnsemblPlants" id="KRH23766">
    <property type="protein sequence ID" value="KRH23766"/>
    <property type="gene ID" value="GLYMA_12G002600"/>
</dbReference>
<dbReference type="Pfam" id="PF02833">
    <property type="entry name" value="DHHA2"/>
    <property type="match status" value="1"/>
</dbReference>
<gene>
    <name evidence="4" type="primary">LOC100802064</name>
    <name evidence="3" type="ORF">GLYMA_12G002600</name>
</gene>
<dbReference type="SUPFAM" id="SSF64182">
    <property type="entry name" value="DHH phosphoesterases"/>
    <property type="match status" value="1"/>
</dbReference>
<protein>
    <recommendedName>
        <fullName evidence="2">DHHA2 domain-containing protein</fullName>
    </recommendedName>
</protein>
<dbReference type="GO" id="GO:0005737">
    <property type="term" value="C:cytoplasm"/>
    <property type="evidence" value="ECO:0000318"/>
    <property type="project" value="GO_Central"/>
</dbReference>
<sequence>MRSAGANTPTQKEPYIRTRENPYFDGLLRSDGQIPLKSQLEFTYIGETRPKNFVSDISEEVMELSPENSAVSGLNSKSSEHSSSEKWLKTSKIAPFIQLDILSELIEPDNPKHHHLGYGQSPRTPEQSPAIHNTEKTYTVIRRKEKLSSILLPLSAASYYIGVSPEMEIVESCESIDKLNAFLKARKDDVNAGVPGKFLHAVMGSDGADVGTVASTIMYSFYLHVTSESNQFCTVPIININRANLGSHVELKWLLDSCHIDQSSLIFADEIDLSYYDIFGSLKIVLLKGSRISSKQEKLKQAVVEIFHCRKGETIYPWVKTVTTTEEESSCCTAIADKFATYSPEILASKSFSKLLLAGILLDTANLRDPRCSSKDKYMASLLINGAGRYGCNGLYQLLRYKMHDLSSLQVADILRKDFKKWTGQESADSRSVQIGMSCIGISIGQLLSHAENLAQEITRFQLSEKLRALIVVSGYYNDEKNFKREVLISTESAKLLESLLFFFDFNASRLPLKSLHFPGLKNGMKAYEIDKITSRKIVEHLIEEFVGIPKA</sequence>
<proteinExistence type="predicted"/>
<dbReference type="AlphaFoldDB" id="K7LS81"/>
<evidence type="ECO:0000259" key="2">
    <source>
        <dbReference type="SMART" id="SM01131"/>
    </source>
</evidence>
<dbReference type="RefSeq" id="XP_006591947.1">
    <property type="nucleotide sequence ID" value="XM_006591884.4"/>
</dbReference>
<evidence type="ECO:0000313" key="3">
    <source>
        <dbReference type="EMBL" id="KRH23767.1"/>
    </source>
</evidence>
<dbReference type="Gene3D" id="3.90.1640.10">
    <property type="entry name" value="inorganic pyrophosphatase (n-terminal core)"/>
    <property type="match status" value="1"/>
</dbReference>
<dbReference type="Gramene" id="KRH23767">
    <property type="protein sequence ID" value="KRH23767"/>
    <property type="gene ID" value="GLYMA_12G002600"/>
</dbReference>
<reference evidence="3" key="3">
    <citation type="submission" date="2018-07" db="EMBL/GenBank/DDBJ databases">
        <title>WGS assembly of Glycine max.</title>
        <authorList>
            <person name="Schmutz J."/>
            <person name="Cannon S."/>
            <person name="Schlueter J."/>
            <person name="Ma J."/>
            <person name="Mitros T."/>
            <person name="Nelson W."/>
            <person name="Hyten D."/>
            <person name="Song Q."/>
            <person name="Thelen J."/>
            <person name="Cheng J."/>
            <person name="Xu D."/>
            <person name="Hellsten U."/>
            <person name="May G."/>
            <person name="Yu Y."/>
            <person name="Sakurai T."/>
            <person name="Umezawa T."/>
            <person name="Bhattacharyya M."/>
            <person name="Sandhu D."/>
            <person name="Valliyodan B."/>
            <person name="Lindquist E."/>
            <person name="Peto M."/>
            <person name="Grant D."/>
            <person name="Shu S."/>
            <person name="Goodstein D."/>
            <person name="Barry K."/>
            <person name="Futrell-Griggs M."/>
            <person name="Abernathy B."/>
            <person name="Du J."/>
            <person name="Tian Z."/>
            <person name="Zhu L."/>
            <person name="Gill N."/>
            <person name="Joshi T."/>
            <person name="Libault M."/>
            <person name="Sethuraman A."/>
            <person name="Zhang X."/>
            <person name="Shinozaki K."/>
            <person name="Nguyen H."/>
            <person name="Wing R."/>
            <person name="Cregan P."/>
            <person name="Specht J."/>
            <person name="Grimwood J."/>
            <person name="Rokhsar D."/>
            <person name="Stacey G."/>
            <person name="Shoemaker R."/>
            <person name="Jackson S."/>
        </authorList>
    </citation>
    <scope>NUCLEOTIDE SEQUENCE</scope>
    <source>
        <tissue evidence="3">Callus</tissue>
    </source>
</reference>
<evidence type="ECO:0000313" key="5">
    <source>
        <dbReference type="Proteomes" id="UP000008827"/>
    </source>
</evidence>
<dbReference type="InterPro" id="IPR004097">
    <property type="entry name" value="DHHA2"/>
</dbReference>
<dbReference type="SMR" id="K7LS81"/>
<accession>K7LS81</accession>
<organism evidence="3">
    <name type="scientific">Glycine max</name>
    <name type="common">Soybean</name>
    <name type="synonym">Glycine hispida</name>
    <dbReference type="NCBI Taxonomy" id="3847"/>
    <lineage>
        <taxon>Eukaryota</taxon>
        <taxon>Viridiplantae</taxon>
        <taxon>Streptophyta</taxon>
        <taxon>Embryophyta</taxon>
        <taxon>Tracheophyta</taxon>
        <taxon>Spermatophyta</taxon>
        <taxon>Magnoliopsida</taxon>
        <taxon>eudicotyledons</taxon>
        <taxon>Gunneridae</taxon>
        <taxon>Pentapetalae</taxon>
        <taxon>rosids</taxon>
        <taxon>fabids</taxon>
        <taxon>Fabales</taxon>
        <taxon>Fabaceae</taxon>
        <taxon>Papilionoideae</taxon>
        <taxon>50 kb inversion clade</taxon>
        <taxon>NPAAA clade</taxon>
        <taxon>indigoferoid/millettioid clade</taxon>
        <taxon>Phaseoleae</taxon>
        <taxon>Glycine</taxon>
        <taxon>Glycine subgen. Soja</taxon>
    </lineage>
</organism>
<dbReference type="EMBL" id="CM000845">
    <property type="protein sequence ID" value="KRH23766.1"/>
    <property type="molecule type" value="Genomic_DNA"/>
</dbReference>